<protein>
    <submittedName>
        <fullName evidence="3">Outer membrane autotransporter barrel domain-containing protein</fullName>
    </submittedName>
</protein>
<dbReference type="InterPro" id="IPR036709">
    <property type="entry name" value="Autotransporte_beta_dom_sf"/>
</dbReference>
<dbReference type="InterPro" id="IPR005546">
    <property type="entry name" value="Autotransporte_beta"/>
</dbReference>
<dbReference type="SMART" id="SM00869">
    <property type="entry name" value="Autotransporter"/>
    <property type="match status" value="1"/>
</dbReference>
<dbReference type="EMBL" id="CP003488">
    <property type="protein sequence ID" value="AFH94088.1"/>
    <property type="molecule type" value="Genomic_DNA"/>
</dbReference>
<keyword evidence="1" id="KW-0732">Signal</keyword>
<dbReference type="PROSITE" id="PS51208">
    <property type="entry name" value="AUTOTRANSPORTER"/>
    <property type="match status" value="1"/>
</dbReference>
<dbReference type="NCBIfam" id="TIGR01414">
    <property type="entry name" value="autotrans_barl"/>
    <property type="match status" value="1"/>
</dbReference>
<name>A0A140NN67_PROSM</name>
<feature type="chain" id="PRO_5007303751" evidence="1">
    <location>
        <begin position="24"/>
        <end position="725"/>
    </location>
</feature>
<dbReference type="GO" id="GO:0019867">
    <property type="term" value="C:outer membrane"/>
    <property type="evidence" value="ECO:0007669"/>
    <property type="project" value="InterPro"/>
</dbReference>
<dbReference type="AlphaFoldDB" id="A0A140NN67"/>
<evidence type="ECO:0000256" key="1">
    <source>
        <dbReference type="SAM" id="SignalP"/>
    </source>
</evidence>
<dbReference type="GeneID" id="93521181"/>
<feature type="domain" description="Autotransporter" evidence="2">
    <location>
        <begin position="452"/>
        <end position="725"/>
    </location>
</feature>
<dbReference type="RefSeq" id="WP_014657253.1">
    <property type="nucleotide sequence ID" value="NC_017731.1"/>
</dbReference>
<dbReference type="HOGENOM" id="CLU_381663_0_0_6"/>
<evidence type="ECO:0000259" key="2">
    <source>
        <dbReference type="PROSITE" id="PS51208"/>
    </source>
</evidence>
<dbReference type="Proteomes" id="UP000005012">
    <property type="component" value="Chromosome"/>
</dbReference>
<dbReference type="OrthoDB" id="6463040at2"/>
<evidence type="ECO:0000313" key="3">
    <source>
        <dbReference type="EMBL" id="AFH94088.1"/>
    </source>
</evidence>
<dbReference type="Pfam" id="PF03797">
    <property type="entry name" value="Autotransporter"/>
    <property type="match status" value="1"/>
</dbReference>
<organism evidence="3 4">
    <name type="scientific">Providencia stuartii (strain MRSN 2154)</name>
    <dbReference type="NCBI Taxonomy" id="1157951"/>
    <lineage>
        <taxon>Bacteria</taxon>
        <taxon>Pseudomonadati</taxon>
        <taxon>Pseudomonadota</taxon>
        <taxon>Gammaproteobacteria</taxon>
        <taxon>Enterobacterales</taxon>
        <taxon>Morganellaceae</taxon>
        <taxon>Providencia</taxon>
    </lineage>
</organism>
<dbReference type="SUPFAM" id="SSF103515">
    <property type="entry name" value="Autotransporter"/>
    <property type="match status" value="1"/>
</dbReference>
<accession>A0A140NN67</accession>
<proteinExistence type="predicted"/>
<dbReference type="PATRIC" id="fig|1157951.4.peg.2251"/>
<sequence>MRKNKISTFVAIGISLLAAQSYAAEKPLEIEKKINLDNRKGFYSEALHISADGKIIVMNLASDTQRDNLFRWTEKSGLVSLGTLKSDNSGSISTNGISKNGSVIIGYSETDDGQGNAFRWTEKTGIQSLTPNAHSYAQAVSDDGSVITGQIFTNDGSHLGNAFIWTEDKGIRSLGTLKSDNSGLSDPNGISADGSTIVGDSSTDSNAMNAFRWTEKTGMQGLGTLKSDGSGNSAANATSANGLVVVGFSDTDNNQNNAFRWTETTGMIGLGTLRADKSGQSSADFVSKDGSVVVGSSDSEFAHEQQTFRWTEKTGMVSLGSLKADNSGFSEALDMNGSGSVIVGEAYNDHNELSAYRWSESTGMVGLGTLASDNRGSSTAYAVSEDGLIIVGAAQTDEDDIHATLWKIKGSETEPNIVTVDATHSSYAMSRTANRGFKVLDFYQSSLNHLSNSRCQLGDSSYCVGLFSQYDSLSDNHRVATGLYSALRLPAENWTVGAAVNFAHNTTLADNYDTRNNSRPAIGLFTRYQQNLNNNGLYADLSASYLNQDVRITRDTLKNTEAGEGNATIKGYQARLSIGYGLPLTSQTRLMPEVALSYKKINRSSYTETKNAEFAAEYGRMGNKRTDLQLGMNIKHNLNEVFQVDGKIGTDIKLNSDRDAFTGYIPYVGAYTYDKGDERTVNPYAVAGLNINVTQNSTIRTSVGWQQTDYKHDSVNVGLGYSYHW</sequence>
<dbReference type="InterPro" id="IPR006315">
    <property type="entry name" value="OM_autotransptr_brl_dom"/>
</dbReference>
<feature type="signal peptide" evidence="1">
    <location>
        <begin position="1"/>
        <end position="23"/>
    </location>
</feature>
<dbReference type="Gene3D" id="2.40.128.130">
    <property type="entry name" value="Autotransporter beta-domain"/>
    <property type="match status" value="1"/>
</dbReference>
<reference evidence="3 4" key="1">
    <citation type="journal article" date="2012" name="J. Bacteriol.">
        <title>Complete Genome Sequence of Providencia stuartii Clinical Isolate MRSN 2154.</title>
        <authorList>
            <person name="Clifford R.J."/>
            <person name="Hang J."/>
            <person name="Riley M.C."/>
            <person name="Onmus-Leone F."/>
            <person name="Kuschner R.A."/>
            <person name="Lesho E.P."/>
            <person name="Waterman P.E."/>
        </authorList>
    </citation>
    <scope>NUCLEOTIDE SEQUENCE [LARGE SCALE GENOMIC DNA]</scope>
    <source>
        <strain evidence="3 4">MRSN 2154</strain>
    </source>
</reference>
<dbReference type="InterPro" id="IPR014262">
    <property type="entry name" value="HAF_rpt"/>
</dbReference>
<dbReference type="KEGG" id="psi:S70_11190"/>
<gene>
    <name evidence="3" type="ordered locus">S70_11190</name>
</gene>
<reference evidence="4" key="2">
    <citation type="submission" date="2012-04" db="EMBL/GenBank/DDBJ databases">
        <title>Complete genome sequence of Providencia stuartii clinical isolate MRSN 2154.</title>
        <authorList>
            <person name="Clifford R.J."/>
            <person name="Hang J."/>
            <person name="Riley M.C."/>
            <person name="Onmus-Leone F."/>
            <person name="Kuschner R.A."/>
            <person name="Lesho E.P."/>
            <person name="Waterman P.E."/>
        </authorList>
    </citation>
    <scope>NUCLEOTIDE SEQUENCE [LARGE SCALE GENOMIC DNA]</scope>
    <source>
        <strain evidence="4">MRSN 2154</strain>
    </source>
</reference>
<evidence type="ECO:0000313" key="4">
    <source>
        <dbReference type="Proteomes" id="UP000005012"/>
    </source>
</evidence>
<dbReference type="NCBIfam" id="TIGR02913">
    <property type="entry name" value="HAF_rpt"/>
    <property type="match status" value="3"/>
</dbReference>